<dbReference type="Gene3D" id="1.10.1600.10">
    <property type="match status" value="1"/>
</dbReference>
<dbReference type="Pfam" id="PF02735">
    <property type="entry name" value="Ku"/>
    <property type="match status" value="1"/>
</dbReference>
<keyword evidence="16" id="KW-0539">Nucleus</keyword>
<reference evidence="22 23" key="1">
    <citation type="submission" date="2016-03" db="EMBL/GenBank/DDBJ databases">
        <authorList>
            <person name="Ploux O."/>
        </authorList>
    </citation>
    <scope>NUCLEOTIDE SEQUENCE [LARGE SCALE GENOMIC DNA]</scope>
    <source>
        <strain evidence="22 23">UAMH 11012</strain>
    </source>
</reference>
<dbReference type="STRING" id="576137.A0A1L7WNP6"/>
<evidence type="ECO:0000256" key="11">
    <source>
        <dbReference type="ARBA" id="ARBA00022840"/>
    </source>
</evidence>
<evidence type="ECO:0000256" key="18">
    <source>
        <dbReference type="ARBA" id="ARBA00031847"/>
    </source>
</evidence>
<evidence type="ECO:0000256" key="2">
    <source>
        <dbReference type="ARBA" id="ARBA00004574"/>
    </source>
</evidence>
<feature type="coiled-coil region" evidence="20">
    <location>
        <begin position="597"/>
        <end position="624"/>
    </location>
</feature>
<evidence type="ECO:0000256" key="15">
    <source>
        <dbReference type="ARBA" id="ARBA00023204"/>
    </source>
</evidence>
<evidence type="ECO:0000256" key="16">
    <source>
        <dbReference type="ARBA" id="ARBA00023242"/>
    </source>
</evidence>
<keyword evidence="6" id="KW-0158">Chromosome</keyword>
<evidence type="ECO:0000256" key="5">
    <source>
        <dbReference type="ARBA" id="ARBA00021792"/>
    </source>
</evidence>
<dbReference type="GO" id="GO:0000781">
    <property type="term" value="C:chromosome, telomeric region"/>
    <property type="evidence" value="ECO:0007669"/>
    <property type="project" value="UniProtKB-SubCell"/>
</dbReference>
<comment type="subcellular location">
    <subcellularLocation>
        <location evidence="2">Chromosome</location>
        <location evidence="2">Telomere</location>
    </subcellularLocation>
    <subcellularLocation>
        <location evidence="1">Nucleus</location>
    </subcellularLocation>
</comment>
<dbReference type="GO" id="GO:0043564">
    <property type="term" value="C:Ku70:Ku80 complex"/>
    <property type="evidence" value="ECO:0007669"/>
    <property type="project" value="InterPro"/>
</dbReference>
<dbReference type="GO" id="GO:0016787">
    <property type="term" value="F:hydrolase activity"/>
    <property type="evidence" value="ECO:0007669"/>
    <property type="project" value="UniProtKB-KW"/>
</dbReference>
<dbReference type="FunFam" id="1.10.1600.10:FF:000002">
    <property type="entry name" value="X-ray repair cross-complementing protein 5"/>
    <property type="match status" value="1"/>
</dbReference>
<evidence type="ECO:0000256" key="20">
    <source>
        <dbReference type="SAM" id="Coils"/>
    </source>
</evidence>
<keyword evidence="8" id="KW-0227">DNA damage</keyword>
<evidence type="ECO:0000256" key="19">
    <source>
        <dbReference type="ARBA" id="ARBA00047995"/>
    </source>
</evidence>
<comment type="catalytic activity">
    <reaction evidence="19">
        <text>ATP + H2O = ADP + phosphate + H(+)</text>
        <dbReference type="Rhea" id="RHEA:13065"/>
        <dbReference type="ChEBI" id="CHEBI:15377"/>
        <dbReference type="ChEBI" id="CHEBI:15378"/>
        <dbReference type="ChEBI" id="CHEBI:30616"/>
        <dbReference type="ChEBI" id="CHEBI:43474"/>
        <dbReference type="ChEBI" id="CHEBI:456216"/>
        <dbReference type="EC" id="3.6.4.12"/>
    </reaction>
</comment>
<proteinExistence type="inferred from homology"/>
<comment type="similarity">
    <text evidence="3">Belongs to the ku80 family.</text>
</comment>
<evidence type="ECO:0000256" key="14">
    <source>
        <dbReference type="ARBA" id="ARBA00023172"/>
    </source>
</evidence>
<comment type="function">
    <text evidence="17">Single-stranded DNA-dependent ATP-dependent helicase. Involved in non-homologous end joining (NHEJ) DNA double strand break repair. DNA-binding is sequence-independent but has a high affinity to nicks in double-stranded DNA and to the ends of duplex DNA. Binds to naturally occurring chromosomal ends, and therefore provides chromosomal end protection. Required also for telomere recombination to repair telomeric ends in the absence of telomerase. KU70, of the KU70/KU80 heterodimer, binds to the stem loop of TLC1, the RNA component of telomerase. Involved in telomere maintenance. Interacts with telomeric repeats and subtelomeric sequences thereby controlling telomere length and protecting against subtelomeric rearrangement. Maintains telomeric chromatin, which is involved in silencing the expression of genes located at the telomere. Required for mating-type switching.</text>
</comment>
<dbReference type="Proteomes" id="UP000184330">
    <property type="component" value="Unassembled WGS sequence"/>
</dbReference>
<keyword evidence="15" id="KW-0234">DNA repair</keyword>
<dbReference type="InterPro" id="IPR014893">
    <property type="entry name" value="Ku_PK_bind"/>
</dbReference>
<dbReference type="InterPro" id="IPR006164">
    <property type="entry name" value="DNA_bd_Ku70/Ku80"/>
</dbReference>
<name>A0A1L7WNP6_9HELO</name>
<dbReference type="PIRSF" id="PIRSF016570">
    <property type="entry name" value="Ku80"/>
    <property type="match status" value="1"/>
</dbReference>
<dbReference type="InterPro" id="IPR036494">
    <property type="entry name" value="Ku_C_sf"/>
</dbReference>
<keyword evidence="7" id="KW-0547">Nucleotide-binding</keyword>
<dbReference type="GO" id="GO:0006303">
    <property type="term" value="P:double-strand break repair via nonhomologous end joining"/>
    <property type="evidence" value="ECO:0007669"/>
    <property type="project" value="InterPro"/>
</dbReference>
<dbReference type="EC" id="3.6.4.12" evidence="4"/>
<dbReference type="PANTHER" id="PTHR12604">
    <property type="entry name" value="KU AUTOANTIGEN DNA HELICASE"/>
    <property type="match status" value="1"/>
</dbReference>
<evidence type="ECO:0000313" key="23">
    <source>
        <dbReference type="Proteomes" id="UP000184330"/>
    </source>
</evidence>
<dbReference type="InterPro" id="IPR002035">
    <property type="entry name" value="VWF_A"/>
</dbReference>
<keyword evidence="11" id="KW-0067">ATP-binding</keyword>
<dbReference type="Pfam" id="PF08785">
    <property type="entry name" value="Ku_PK_bind"/>
    <property type="match status" value="1"/>
</dbReference>
<gene>
    <name evidence="22" type="ORF">PAC_04268</name>
</gene>
<sequence>MSKEATVYVLDLGSTMGDCHSGRVETDLEYAMRYVYDKMADSLAVGRVGLNTGVVAFRTDETDNPLGDDEGYANISVLQQLVPMTMAQFNDLRTKITPSETEGGDAISAIIVAMDMIEKKTTLKTGKPGKWARKIILMTDGQGSIEDDHLEDIVTRIKEMGVELTVLGVDFDDLEFGFKEEDKSSVKKENEALLRKFTEDCDGLYGTALQAIKDLAIPKVKEFRPYSMYTGRLCLGNPETNPDESIYINVKRFSQTKIARPVAAKSYVMRSGGEASTQSSYTLPGDVEMTDAPTEFSAVKQGRSYTIKDPSDALGKRDVDFEDLARGYEYGRTAVHISQSEENVTSLNALRDFSILGFIPIDKYEKYFTMGESCMTIAQTVDDKSRLAFSSLVHALYELESYAIARIVVKDMKDPRIVLLAPYIENHMEGLIDVPLPFAEDVRMFRFPPLDRVISASGTALEKHRYLPSNNLDSAMSDYVDSMDLSTFGMDDEGNPAEYMEVDDTFSPIVHRINQAIRQKAIYDGDISEPAEILTKWSEPPTELVTINASKLESLIAAADVKKVPPKVKGKRNRREIITPLSGLDVDALLKGNKPKKISKENAIAEFKQILEDAESDNAVLNAVNQMSDIIRDLIKGSTGDSDFDRAQENIKVLREEMVDYEFPGYYNNFFKDLRKRLMKGELGGRRQEFWVNLKKARLGLIDNTALPTSDVSPEEATEFWLLSTELPTRGREN</sequence>
<keyword evidence="12" id="KW-0779">Telomere</keyword>
<evidence type="ECO:0000256" key="7">
    <source>
        <dbReference type="ARBA" id="ARBA00022741"/>
    </source>
</evidence>
<dbReference type="InterPro" id="IPR005161">
    <property type="entry name" value="Ku_N"/>
</dbReference>
<dbReference type="GO" id="GO:0006310">
    <property type="term" value="P:DNA recombination"/>
    <property type="evidence" value="ECO:0007669"/>
    <property type="project" value="UniProtKB-KW"/>
</dbReference>
<dbReference type="PANTHER" id="PTHR12604:SF4">
    <property type="entry name" value="X-RAY REPAIR CROSS-COMPLEMENTING PROTEIN 5"/>
    <property type="match status" value="1"/>
</dbReference>
<organism evidence="22 23">
    <name type="scientific">Phialocephala subalpina</name>
    <dbReference type="NCBI Taxonomy" id="576137"/>
    <lineage>
        <taxon>Eukaryota</taxon>
        <taxon>Fungi</taxon>
        <taxon>Dikarya</taxon>
        <taxon>Ascomycota</taxon>
        <taxon>Pezizomycotina</taxon>
        <taxon>Leotiomycetes</taxon>
        <taxon>Helotiales</taxon>
        <taxon>Mollisiaceae</taxon>
        <taxon>Phialocephala</taxon>
        <taxon>Phialocephala fortinii species complex</taxon>
    </lineage>
</organism>
<dbReference type="Gene3D" id="2.40.290.10">
    <property type="match status" value="1"/>
</dbReference>
<evidence type="ECO:0000256" key="1">
    <source>
        <dbReference type="ARBA" id="ARBA00004123"/>
    </source>
</evidence>
<dbReference type="AlphaFoldDB" id="A0A1L7WNP6"/>
<evidence type="ECO:0000256" key="9">
    <source>
        <dbReference type="ARBA" id="ARBA00022801"/>
    </source>
</evidence>
<dbReference type="PROSITE" id="PS50234">
    <property type="entry name" value="VWFA"/>
    <property type="match status" value="1"/>
</dbReference>
<dbReference type="GO" id="GO:0042162">
    <property type="term" value="F:telomeric DNA binding"/>
    <property type="evidence" value="ECO:0007669"/>
    <property type="project" value="InterPro"/>
</dbReference>
<evidence type="ECO:0000256" key="17">
    <source>
        <dbReference type="ARBA" id="ARBA00024890"/>
    </source>
</evidence>
<dbReference type="SMART" id="SM00559">
    <property type="entry name" value="Ku78"/>
    <property type="match status" value="1"/>
</dbReference>
<dbReference type="Gene3D" id="1.25.40.240">
    <property type="entry name" value="Ku, C-terminal domain"/>
    <property type="match status" value="1"/>
</dbReference>
<protein>
    <recommendedName>
        <fullName evidence="5">ATP-dependent DNA helicase II subunit 2</fullName>
        <ecNumber evidence="4">3.6.4.12</ecNumber>
    </recommendedName>
    <alternativeName>
        <fullName evidence="18">ATP-dependent DNA helicase II subunit Ku80</fullName>
    </alternativeName>
</protein>
<dbReference type="SUPFAM" id="SSF101420">
    <property type="entry name" value="C-terminal domain of Ku80"/>
    <property type="match status" value="1"/>
</dbReference>
<evidence type="ECO:0000313" key="22">
    <source>
        <dbReference type="EMBL" id="CZR54384.1"/>
    </source>
</evidence>
<dbReference type="InterPro" id="IPR016194">
    <property type="entry name" value="SPOC-like_C_dom_sf"/>
</dbReference>
<feature type="domain" description="VWFA" evidence="21">
    <location>
        <begin position="5"/>
        <end position="169"/>
    </location>
</feature>
<dbReference type="GO" id="GO:0003684">
    <property type="term" value="F:damaged DNA binding"/>
    <property type="evidence" value="ECO:0007669"/>
    <property type="project" value="InterPro"/>
</dbReference>
<evidence type="ECO:0000256" key="6">
    <source>
        <dbReference type="ARBA" id="ARBA00022454"/>
    </source>
</evidence>
<evidence type="ECO:0000256" key="3">
    <source>
        <dbReference type="ARBA" id="ARBA00007726"/>
    </source>
</evidence>
<accession>A0A1L7WNP6</accession>
<keyword evidence="13" id="KW-0238">DNA-binding</keyword>
<evidence type="ECO:0000256" key="13">
    <source>
        <dbReference type="ARBA" id="ARBA00023125"/>
    </source>
</evidence>
<dbReference type="GO" id="GO:0003690">
    <property type="term" value="F:double-stranded DNA binding"/>
    <property type="evidence" value="ECO:0007669"/>
    <property type="project" value="TreeGrafter"/>
</dbReference>
<evidence type="ECO:0000256" key="8">
    <source>
        <dbReference type="ARBA" id="ARBA00022763"/>
    </source>
</evidence>
<keyword evidence="14" id="KW-0233">DNA recombination</keyword>
<evidence type="ECO:0000256" key="12">
    <source>
        <dbReference type="ARBA" id="ARBA00022895"/>
    </source>
</evidence>
<dbReference type="GO" id="GO:0005524">
    <property type="term" value="F:ATP binding"/>
    <property type="evidence" value="ECO:0007669"/>
    <property type="project" value="UniProtKB-KW"/>
</dbReference>
<keyword evidence="10 22" id="KW-0347">Helicase</keyword>
<evidence type="ECO:0000256" key="10">
    <source>
        <dbReference type="ARBA" id="ARBA00022806"/>
    </source>
</evidence>
<dbReference type="CDD" id="cd00873">
    <property type="entry name" value="KU80"/>
    <property type="match status" value="1"/>
</dbReference>
<dbReference type="FunFam" id="3.40.50.410:FF:000073">
    <property type="entry name" value="ATP-dependent DNA helicase II subunit 2"/>
    <property type="match status" value="1"/>
</dbReference>
<dbReference type="OrthoDB" id="30826at2759"/>
<dbReference type="GO" id="GO:0000723">
    <property type="term" value="P:telomere maintenance"/>
    <property type="evidence" value="ECO:0007669"/>
    <property type="project" value="InterPro"/>
</dbReference>
<dbReference type="EMBL" id="FJOG01000005">
    <property type="protein sequence ID" value="CZR54384.1"/>
    <property type="molecule type" value="Genomic_DNA"/>
</dbReference>
<dbReference type="InterPro" id="IPR024193">
    <property type="entry name" value="Ku80"/>
</dbReference>
<dbReference type="Pfam" id="PF03731">
    <property type="entry name" value="Ku_N"/>
    <property type="match status" value="1"/>
</dbReference>
<keyword evidence="20" id="KW-0175">Coiled coil</keyword>
<evidence type="ECO:0000259" key="21">
    <source>
        <dbReference type="PROSITE" id="PS50234"/>
    </source>
</evidence>
<evidence type="ECO:0000256" key="4">
    <source>
        <dbReference type="ARBA" id="ARBA00012551"/>
    </source>
</evidence>
<dbReference type="SUPFAM" id="SSF100939">
    <property type="entry name" value="SPOC domain-like"/>
    <property type="match status" value="1"/>
</dbReference>
<dbReference type="GO" id="GO:0003678">
    <property type="term" value="F:DNA helicase activity"/>
    <property type="evidence" value="ECO:0007669"/>
    <property type="project" value="UniProtKB-EC"/>
</dbReference>
<dbReference type="InterPro" id="IPR036465">
    <property type="entry name" value="vWFA_dom_sf"/>
</dbReference>
<dbReference type="Gene3D" id="3.40.50.410">
    <property type="entry name" value="von Willebrand factor, type A domain"/>
    <property type="match status" value="1"/>
</dbReference>
<keyword evidence="9" id="KW-0378">Hydrolase</keyword>
<dbReference type="SUPFAM" id="SSF53300">
    <property type="entry name" value="vWA-like"/>
    <property type="match status" value="1"/>
</dbReference>
<keyword evidence="23" id="KW-1185">Reference proteome</keyword>